<keyword evidence="2" id="KW-1185">Reference proteome</keyword>
<comment type="caution">
    <text evidence="1">The sequence shown here is derived from an EMBL/GenBank/DDBJ whole genome shotgun (WGS) entry which is preliminary data.</text>
</comment>
<dbReference type="PATRIC" id="fig|45056.6.peg.912"/>
<evidence type="ECO:0000313" key="1">
    <source>
        <dbReference type="EMBL" id="KTC66224.1"/>
    </source>
</evidence>
<gene>
    <name evidence="1" type="ORF">Lade_0882</name>
</gene>
<organism evidence="1 2">
    <name type="scientific">Legionella adelaidensis</name>
    <dbReference type="NCBI Taxonomy" id="45056"/>
    <lineage>
        <taxon>Bacteria</taxon>
        <taxon>Pseudomonadati</taxon>
        <taxon>Pseudomonadota</taxon>
        <taxon>Gammaproteobacteria</taxon>
        <taxon>Legionellales</taxon>
        <taxon>Legionellaceae</taxon>
        <taxon>Legionella</taxon>
    </lineage>
</organism>
<evidence type="ECO:0008006" key="3">
    <source>
        <dbReference type="Google" id="ProtNLM"/>
    </source>
</evidence>
<name>A0A0W0R580_9GAMM</name>
<dbReference type="OrthoDB" id="5653210at2"/>
<protein>
    <recommendedName>
        <fullName evidence="3">SidC homolog</fullName>
    </recommendedName>
</protein>
<reference evidence="1 2" key="1">
    <citation type="submission" date="2015-11" db="EMBL/GenBank/DDBJ databases">
        <title>Identification of large and diverse effector repertoires of 38 Legionella species.</title>
        <authorList>
            <person name="Burstein D."/>
            <person name="Amaro F."/>
            <person name="Zusman T."/>
            <person name="Lifshitz Z."/>
            <person name="Cohen O."/>
            <person name="Gilbert J.A."/>
            <person name="Pupko T."/>
            <person name="Shuman H.A."/>
            <person name="Segal G."/>
        </authorList>
    </citation>
    <scope>NUCLEOTIDE SEQUENCE [LARGE SCALE GENOMIC DNA]</scope>
    <source>
        <strain evidence="1 2">1762-AUS-E</strain>
    </source>
</reference>
<sequence length="302" mass="34966">MLPEEMLLEIGPHLKKEPHKSRFISTSKAIHSFFQPQRIRDSFLQKVAFGQQDKAELLFTGLYHGKPHKIQEALLHQGTFTDYSGRTFHCSAYEYAYWAKDTQMCRMLERYMDDSTKAEMLARVNKIERAGLSYTQGGVAYFTPHFDFTPLIRALQFYVNNYDAWHAKRNWDAMTAAWLEVGKAQRDVPAHVAQEHCFRDRLFNSTTRFDEKIPRELIIFKWSSTLRYDSWFPLAAPASGLGFDFALARYQNTVIDLHGRRARDPAISDLAAVIQLNKVRTADLVRSQEHLKPRALSQGMNV</sequence>
<dbReference type="AlphaFoldDB" id="A0A0W0R580"/>
<dbReference type="Proteomes" id="UP000054859">
    <property type="component" value="Unassembled WGS sequence"/>
</dbReference>
<dbReference type="STRING" id="45056.Lade_0882"/>
<dbReference type="RefSeq" id="WP_058461917.1">
    <property type="nucleotide sequence ID" value="NZ_CAAAHS010000005.1"/>
</dbReference>
<proteinExistence type="predicted"/>
<accession>A0A0W0R580</accession>
<evidence type="ECO:0000313" key="2">
    <source>
        <dbReference type="Proteomes" id="UP000054859"/>
    </source>
</evidence>
<dbReference type="EMBL" id="LNKA01000001">
    <property type="protein sequence ID" value="KTC66224.1"/>
    <property type="molecule type" value="Genomic_DNA"/>
</dbReference>